<evidence type="ECO:0000313" key="2">
    <source>
        <dbReference type="Proteomes" id="UP000245942"/>
    </source>
</evidence>
<evidence type="ECO:0000313" key="1">
    <source>
        <dbReference type="EMBL" id="PWN23075.1"/>
    </source>
</evidence>
<protein>
    <submittedName>
        <fullName evidence="1">Uncharacterized protein</fullName>
    </submittedName>
</protein>
<reference evidence="1 2" key="1">
    <citation type="journal article" date="2018" name="Mol. Biol. Evol.">
        <title>Broad Genomic Sampling Reveals a Smut Pathogenic Ancestry of the Fungal Clade Ustilaginomycotina.</title>
        <authorList>
            <person name="Kijpornyongpan T."/>
            <person name="Mondo S.J."/>
            <person name="Barry K."/>
            <person name="Sandor L."/>
            <person name="Lee J."/>
            <person name="Lipzen A."/>
            <person name="Pangilinan J."/>
            <person name="LaButti K."/>
            <person name="Hainaut M."/>
            <person name="Henrissat B."/>
            <person name="Grigoriev I.V."/>
            <person name="Spatafora J.W."/>
            <person name="Aime M.C."/>
        </authorList>
    </citation>
    <scope>NUCLEOTIDE SEQUENCE [LARGE SCALE GENOMIC DNA]</scope>
    <source>
        <strain evidence="1 2">MCA 4718</strain>
    </source>
</reference>
<dbReference type="EMBL" id="KZ819322">
    <property type="protein sequence ID" value="PWN23075.1"/>
    <property type="molecule type" value="Genomic_DNA"/>
</dbReference>
<sequence>MPTKRHKTVTILTPSTSERTTDAGLSNDYFSFPFRPPATPATSGIASIVVPHADAHGCTSPAAATAIVISPADLMASSSSETRPGVSIRLFPPTVILHHRRVWADEPTAFPPAGIEAFNSLRRRARKAARLRTKSYDDEFEGNREGAATPSNGLRVWY</sequence>
<organism evidence="1 2">
    <name type="scientific">Pseudomicrostroma glucosiphilum</name>
    <dbReference type="NCBI Taxonomy" id="1684307"/>
    <lineage>
        <taxon>Eukaryota</taxon>
        <taxon>Fungi</taxon>
        <taxon>Dikarya</taxon>
        <taxon>Basidiomycota</taxon>
        <taxon>Ustilaginomycotina</taxon>
        <taxon>Exobasidiomycetes</taxon>
        <taxon>Microstromatales</taxon>
        <taxon>Microstromatales incertae sedis</taxon>
        <taxon>Pseudomicrostroma</taxon>
    </lineage>
</organism>
<proteinExistence type="predicted"/>
<dbReference type="AlphaFoldDB" id="A0A316UIP2"/>
<gene>
    <name evidence="1" type="ORF">BCV69DRAFT_310564</name>
</gene>
<name>A0A316UIP2_9BASI</name>
<dbReference type="GeneID" id="37016533"/>
<dbReference type="Proteomes" id="UP000245942">
    <property type="component" value="Unassembled WGS sequence"/>
</dbReference>
<keyword evidence="2" id="KW-1185">Reference proteome</keyword>
<accession>A0A316UIP2</accession>
<dbReference type="RefSeq" id="XP_025350235.1">
    <property type="nucleotide sequence ID" value="XM_025494799.1"/>
</dbReference>